<dbReference type="AlphaFoldDB" id="A0A1Q2L5B5"/>
<accession>A0A1Q2L5B5</accession>
<keyword evidence="2" id="KW-1185">Reference proteome</keyword>
<gene>
    <name evidence="1" type="ORF">B0X71_19095</name>
</gene>
<keyword evidence="1" id="KW-0614">Plasmid</keyword>
<geneLocation type="plasmid" evidence="1 2">
    <name>unnamed1</name>
</geneLocation>
<evidence type="ECO:0000313" key="2">
    <source>
        <dbReference type="Proteomes" id="UP000188184"/>
    </source>
</evidence>
<name>A0A1Q2L5B5_9BACL</name>
<proteinExistence type="predicted"/>
<organism evidence="1 2">
    <name type="scientific">Planococcus lenghuensis</name>
    <dbReference type="NCBI Taxonomy" id="2213202"/>
    <lineage>
        <taxon>Bacteria</taxon>
        <taxon>Bacillati</taxon>
        <taxon>Bacillota</taxon>
        <taxon>Bacilli</taxon>
        <taxon>Bacillales</taxon>
        <taxon>Caryophanaceae</taxon>
        <taxon>Planococcus</taxon>
    </lineage>
</organism>
<reference evidence="1 2" key="1">
    <citation type="submission" date="2017-02" db="EMBL/GenBank/DDBJ databases">
        <title>The complete genomic sequence of a novel cold adapted crude oil-degrading bacterium Planococcus qaidamina Y42.</title>
        <authorList>
            <person name="Yang R."/>
        </authorList>
    </citation>
    <scope>NUCLEOTIDE SEQUENCE [LARGE SCALE GENOMIC DNA]</scope>
    <source>
        <strain evidence="1 2">Y42</strain>
        <plasmid evidence="1 2">unnamed1</plasmid>
    </source>
</reference>
<sequence length="181" mass="20747">MICTRLFNLTVTVENYQDNGIAQNQAESYLRAEECKVFLTELLHHKFPLPTDYRQLQEEKAGSVCIHIEAIEPPEIFATREIKLLGVLRSSKSNYFCNGQEEPTVDLKHIKELLTTISQYHTVNITQNFTKMGTDWIQVKCLPDTRVLELTYIQTQVVEYYESIDDAANIIASQLNSTTAL</sequence>
<protein>
    <submittedName>
        <fullName evidence="1">Uncharacterized protein</fullName>
    </submittedName>
</protein>
<evidence type="ECO:0000313" key="1">
    <source>
        <dbReference type="EMBL" id="AQQ55287.1"/>
    </source>
</evidence>
<dbReference type="KEGG" id="pmar:B0X71_19095"/>
<dbReference type="EMBL" id="CP019641">
    <property type="protein sequence ID" value="AQQ55287.1"/>
    <property type="molecule type" value="Genomic_DNA"/>
</dbReference>
<dbReference type="Proteomes" id="UP000188184">
    <property type="component" value="Plasmid unnamed1"/>
</dbReference>